<dbReference type="PANTHER" id="PTHR33055:SF3">
    <property type="entry name" value="PUTATIVE TRANSPOSASE FOR IS117-RELATED"/>
    <property type="match status" value="1"/>
</dbReference>
<feature type="domain" description="Transposase IS116/IS110/IS902 C-terminal" evidence="2">
    <location>
        <begin position="235"/>
        <end position="315"/>
    </location>
</feature>
<feature type="domain" description="Transposase IS110-like N-terminal" evidence="1">
    <location>
        <begin position="72"/>
        <end position="162"/>
    </location>
</feature>
<dbReference type="RefSeq" id="WP_073400511.1">
    <property type="nucleotide sequence ID" value="NZ_FQTV01000005.1"/>
</dbReference>
<dbReference type="AlphaFoldDB" id="A0A1M4ZCL3"/>
<dbReference type="InterPro" id="IPR003346">
    <property type="entry name" value="Transposase_20"/>
</dbReference>
<dbReference type="InterPro" id="IPR002525">
    <property type="entry name" value="Transp_IS110-like_N"/>
</dbReference>
<dbReference type="OrthoDB" id="964423at2"/>
<protein>
    <submittedName>
        <fullName evidence="3">Transposase</fullName>
    </submittedName>
</protein>
<evidence type="ECO:0000313" key="4">
    <source>
        <dbReference type="Proteomes" id="UP000184509"/>
    </source>
</evidence>
<gene>
    <name evidence="3" type="ORF">SAMN05444405_105232</name>
</gene>
<dbReference type="Proteomes" id="UP000184509">
    <property type="component" value="Unassembled WGS sequence"/>
</dbReference>
<dbReference type="EMBL" id="FQTV01000005">
    <property type="protein sequence ID" value="SHF15688.1"/>
    <property type="molecule type" value="Genomic_DNA"/>
</dbReference>
<dbReference type="GO" id="GO:0006313">
    <property type="term" value="P:DNA transposition"/>
    <property type="evidence" value="ECO:0007669"/>
    <property type="project" value="InterPro"/>
</dbReference>
<dbReference type="PANTHER" id="PTHR33055">
    <property type="entry name" value="TRANSPOSASE FOR INSERTION SEQUENCE ELEMENT IS1111A"/>
    <property type="match status" value="1"/>
</dbReference>
<reference evidence="3 4" key="1">
    <citation type="submission" date="2016-11" db="EMBL/GenBank/DDBJ databases">
        <authorList>
            <person name="Jaros S."/>
            <person name="Januszkiewicz K."/>
            <person name="Wedrychowicz H."/>
        </authorList>
    </citation>
    <scope>NUCLEOTIDE SEQUENCE [LARGE SCALE GENOMIC DNA]</scope>
    <source>
        <strain evidence="3 4">DSM 26991</strain>
    </source>
</reference>
<evidence type="ECO:0000259" key="1">
    <source>
        <dbReference type="Pfam" id="PF01548"/>
    </source>
</evidence>
<dbReference type="GO" id="GO:0003677">
    <property type="term" value="F:DNA binding"/>
    <property type="evidence" value="ECO:0007669"/>
    <property type="project" value="InterPro"/>
</dbReference>
<dbReference type="GO" id="GO:0004803">
    <property type="term" value="F:transposase activity"/>
    <property type="evidence" value="ECO:0007669"/>
    <property type="project" value="InterPro"/>
</dbReference>
<evidence type="ECO:0000259" key="2">
    <source>
        <dbReference type="Pfam" id="PF02371"/>
    </source>
</evidence>
<dbReference type="Pfam" id="PF02371">
    <property type="entry name" value="Transposase_20"/>
    <property type="match status" value="1"/>
</dbReference>
<proteinExistence type="predicted"/>
<accession>A0A1M4ZCL3</accession>
<evidence type="ECO:0000313" key="3">
    <source>
        <dbReference type="EMBL" id="SHF15688.1"/>
    </source>
</evidence>
<dbReference type="InterPro" id="IPR047650">
    <property type="entry name" value="Transpos_IS110"/>
</dbReference>
<name>A0A1M4ZCL3_9BACE</name>
<dbReference type="NCBIfam" id="NF033542">
    <property type="entry name" value="transpos_IS110"/>
    <property type="match status" value="1"/>
</dbReference>
<keyword evidence="4" id="KW-1185">Reference proteome</keyword>
<sequence length="359" mass="41727">MRTQSNKVNFNGENIYVGIDVHLKSWAVTIYTEHLHHKTFSQPPVPILLWKYLDENFPGGNYYSAYEAGFCGFHIHFELEKLNIKNIVVNPADIPTSQKEHVHKNDSYDSKKIARSLRAKELTGIHIPLIETLENRSFVRSREMLVKDLVRFKQRIKSFLYFYGIAYPPEFEKSSCHWSKRFLKWLKEISLNTQNGNEALSLLIREVEQQRLLLLEVNKKIHSLAISDKYIKEMELIRSVPGIGLITGLTFLLEIENIERFSNTDKLACFVGIIPTCHSSGETSNNGEMTFRGQIHLKKGLIESAWVASRIDPALTHSFIKLCKRMEPNKAIIRIARKLLNRIYYTLKKKHKYEYGMVK</sequence>
<dbReference type="Pfam" id="PF01548">
    <property type="entry name" value="DEDD_Tnp_IS110"/>
    <property type="match status" value="1"/>
</dbReference>
<organism evidence="3 4">
    <name type="scientific">Bacteroides luti</name>
    <dbReference type="NCBI Taxonomy" id="1297750"/>
    <lineage>
        <taxon>Bacteria</taxon>
        <taxon>Pseudomonadati</taxon>
        <taxon>Bacteroidota</taxon>
        <taxon>Bacteroidia</taxon>
        <taxon>Bacteroidales</taxon>
        <taxon>Bacteroidaceae</taxon>
        <taxon>Bacteroides</taxon>
    </lineage>
</organism>